<dbReference type="AlphaFoldDB" id="A0A5B0QAJ7"/>
<accession>A0A5B0QAJ7</accession>
<reference evidence="1 2" key="1">
    <citation type="submission" date="2019-05" db="EMBL/GenBank/DDBJ databases">
        <title>Emergence of the Ug99 lineage of the wheat stem rust pathogen through somatic hybridization.</title>
        <authorList>
            <person name="Li F."/>
            <person name="Upadhyaya N.M."/>
            <person name="Sperschneider J."/>
            <person name="Matny O."/>
            <person name="Nguyen-Phuc H."/>
            <person name="Mago R."/>
            <person name="Raley C."/>
            <person name="Miller M.E."/>
            <person name="Silverstein K.A.T."/>
            <person name="Henningsen E."/>
            <person name="Hirsch C.D."/>
            <person name="Visser B."/>
            <person name="Pretorius Z.A."/>
            <person name="Steffenson B.J."/>
            <person name="Schwessinger B."/>
            <person name="Dodds P.N."/>
            <person name="Figueroa M."/>
        </authorList>
    </citation>
    <scope>NUCLEOTIDE SEQUENCE [LARGE SCALE GENOMIC DNA]</scope>
    <source>
        <strain evidence="1">21-0</strain>
    </source>
</reference>
<evidence type="ECO:0000313" key="2">
    <source>
        <dbReference type="Proteomes" id="UP000324748"/>
    </source>
</evidence>
<gene>
    <name evidence="1" type="ORF">PGT21_006212</name>
</gene>
<protein>
    <submittedName>
        <fullName evidence="1">Uncharacterized protein</fullName>
    </submittedName>
</protein>
<dbReference type="EMBL" id="VSWC01000027">
    <property type="protein sequence ID" value="KAA1110004.1"/>
    <property type="molecule type" value="Genomic_DNA"/>
</dbReference>
<name>A0A5B0QAJ7_PUCGR</name>
<dbReference type="Proteomes" id="UP000324748">
    <property type="component" value="Unassembled WGS sequence"/>
</dbReference>
<proteinExistence type="predicted"/>
<evidence type="ECO:0000313" key="1">
    <source>
        <dbReference type="EMBL" id="KAA1110004.1"/>
    </source>
</evidence>
<organism evidence="1 2">
    <name type="scientific">Puccinia graminis f. sp. tritici</name>
    <dbReference type="NCBI Taxonomy" id="56615"/>
    <lineage>
        <taxon>Eukaryota</taxon>
        <taxon>Fungi</taxon>
        <taxon>Dikarya</taxon>
        <taxon>Basidiomycota</taxon>
        <taxon>Pucciniomycotina</taxon>
        <taxon>Pucciniomycetes</taxon>
        <taxon>Pucciniales</taxon>
        <taxon>Pucciniaceae</taxon>
        <taxon>Puccinia</taxon>
    </lineage>
</organism>
<sequence>MNSRSTSPAREECAPLSTRNFSRLSTNLGPQLQGPTPSTHGLVTSRSVLIQKKFKLSSASSTDHLSSLAAYT</sequence>
<keyword evidence="2" id="KW-1185">Reference proteome</keyword>
<comment type="caution">
    <text evidence="1">The sequence shown here is derived from an EMBL/GenBank/DDBJ whole genome shotgun (WGS) entry which is preliminary data.</text>
</comment>